<sequence>MNINFEKRKWEMQLERRFIDIFEWEKYLETVYPDWWNSLYNSMWPVRIIYYNYDNSLTEFYFHINRYSSMDYIMNKVYLLLKQQFAAVSSCFGHDIAFIIYNYMSDLFDPNNNYLYYHSRPLDIDYPNSNKINRVLLNPTTTLNELSCALRNDPVISRFTNIRLRAKPYKKPFRVL</sequence>
<name>A0A6C0AXX4_9ZZZZ</name>
<organism evidence="1">
    <name type="scientific">viral metagenome</name>
    <dbReference type="NCBI Taxonomy" id="1070528"/>
    <lineage>
        <taxon>unclassified sequences</taxon>
        <taxon>metagenomes</taxon>
        <taxon>organismal metagenomes</taxon>
    </lineage>
</organism>
<reference evidence="1" key="1">
    <citation type="journal article" date="2020" name="Nature">
        <title>Giant virus diversity and host interactions through global metagenomics.</title>
        <authorList>
            <person name="Schulz F."/>
            <person name="Roux S."/>
            <person name="Paez-Espino D."/>
            <person name="Jungbluth S."/>
            <person name="Walsh D.A."/>
            <person name="Denef V.J."/>
            <person name="McMahon K.D."/>
            <person name="Konstantinidis K.T."/>
            <person name="Eloe-Fadrosh E.A."/>
            <person name="Kyrpides N.C."/>
            <person name="Woyke T."/>
        </authorList>
    </citation>
    <scope>NUCLEOTIDE SEQUENCE</scope>
    <source>
        <strain evidence="1">GVMAG-S-ERX556022-25</strain>
    </source>
</reference>
<dbReference type="EMBL" id="MN738811">
    <property type="protein sequence ID" value="QHS84684.1"/>
    <property type="molecule type" value="Genomic_DNA"/>
</dbReference>
<accession>A0A6C0AXX4</accession>
<dbReference type="AlphaFoldDB" id="A0A6C0AXX4"/>
<proteinExistence type="predicted"/>
<evidence type="ECO:0000313" key="1">
    <source>
        <dbReference type="EMBL" id="QHS84684.1"/>
    </source>
</evidence>
<protein>
    <submittedName>
        <fullName evidence="1">Uncharacterized protein</fullName>
    </submittedName>
</protein>